<feature type="region of interest" description="Disordered" evidence="2">
    <location>
        <begin position="142"/>
        <end position="182"/>
    </location>
</feature>
<dbReference type="PATRIC" id="fig|104336.4.peg.339"/>
<feature type="transmembrane region" description="Helical" evidence="3">
    <location>
        <begin position="80"/>
        <end position="100"/>
    </location>
</feature>
<protein>
    <submittedName>
        <fullName evidence="5">Telomeric repeat-binding factor 2</fullName>
    </submittedName>
</protein>
<dbReference type="RefSeq" id="WP_052677585.1">
    <property type="nucleotide sequence ID" value="NZ_CP031425.1"/>
</dbReference>
<accession>A0A0F0KYS5</accession>
<gene>
    <name evidence="5" type="ORF">RN50_00327</name>
</gene>
<dbReference type="InterPro" id="IPR018929">
    <property type="entry name" value="DUF2510"/>
</dbReference>
<feature type="compositionally biased region" description="Acidic residues" evidence="2">
    <location>
        <begin position="152"/>
        <end position="163"/>
    </location>
</feature>
<keyword evidence="3" id="KW-1133">Transmembrane helix</keyword>
<organism evidence="5 6">
    <name type="scientific">Microbacterium foliorum</name>
    <dbReference type="NCBI Taxonomy" id="104336"/>
    <lineage>
        <taxon>Bacteria</taxon>
        <taxon>Bacillati</taxon>
        <taxon>Actinomycetota</taxon>
        <taxon>Actinomycetes</taxon>
        <taxon>Micrococcales</taxon>
        <taxon>Microbacteriaceae</taxon>
        <taxon>Microbacterium</taxon>
    </lineage>
</organism>
<dbReference type="Proteomes" id="UP000033572">
    <property type="component" value="Unassembled WGS sequence"/>
</dbReference>
<dbReference type="InterPro" id="IPR029050">
    <property type="entry name" value="Immunoprotect_excell_Ig-like"/>
</dbReference>
<feature type="transmembrane region" description="Helical" evidence="3">
    <location>
        <begin position="56"/>
        <end position="74"/>
    </location>
</feature>
<evidence type="ECO:0000259" key="4">
    <source>
        <dbReference type="Pfam" id="PF10708"/>
    </source>
</evidence>
<feature type="domain" description="DUF2510" evidence="4">
    <location>
        <begin position="9"/>
        <end position="36"/>
    </location>
</feature>
<proteinExistence type="predicted"/>
<dbReference type="AlphaFoldDB" id="A0A0F0KYS5"/>
<comment type="caution">
    <text evidence="5">The sequence shown here is derived from an EMBL/GenBank/DDBJ whole genome shotgun (WGS) entry which is preliminary data.</text>
</comment>
<keyword evidence="1" id="KW-0732">Signal</keyword>
<keyword evidence="3" id="KW-0472">Membrane</keyword>
<dbReference type="GeneID" id="94442982"/>
<sequence length="308" mass="32190">MTTPTETPAGWYDDGSGRQRWWDGQQWGNFAGEAENRTPVATLDPASTEPRTKKKLNVLALVSAIVAAIGFIFACIPGALIVGWILLPIAFVLSIVSLFLKGDKKWLGIVGLIVSIIGTIVGIVVFLGVIANAANDAFGGGDTTVSQPVESEQPEEEAAEQPAEEAPAQAAQGSRDNPAPVGTEISNSEWSVVVTSVNPDGNAVVSEANQFNEPAPAGSHYVIVDYTVTYKGSDSSYAAEVMLDLVTSTGNVVNSYDALVVLGNGMGLDELYTGASASGSQAFLVADGETFLVRVQPGILADEAFIQP</sequence>
<evidence type="ECO:0000256" key="3">
    <source>
        <dbReference type="SAM" id="Phobius"/>
    </source>
</evidence>
<evidence type="ECO:0000256" key="1">
    <source>
        <dbReference type="ARBA" id="ARBA00022729"/>
    </source>
</evidence>
<dbReference type="Pfam" id="PF10708">
    <property type="entry name" value="DUF2510"/>
    <property type="match status" value="1"/>
</dbReference>
<dbReference type="Gene3D" id="2.60.40.1240">
    <property type="match status" value="1"/>
</dbReference>
<reference evidence="5 6" key="1">
    <citation type="submission" date="2015-02" db="EMBL/GenBank/DDBJ databases">
        <title>Draft genome sequences of ten Microbacterium spp. with emphasis on heavy metal contaminated environments.</title>
        <authorList>
            <person name="Corretto E."/>
        </authorList>
    </citation>
    <scope>NUCLEOTIDE SEQUENCE [LARGE SCALE GENOMIC DNA]</scope>
    <source>
        <strain evidence="5 6">DSM 12966</strain>
    </source>
</reference>
<dbReference type="EMBL" id="JYIU01000024">
    <property type="protein sequence ID" value="KJL26042.1"/>
    <property type="molecule type" value="Genomic_DNA"/>
</dbReference>
<keyword evidence="6" id="KW-1185">Reference proteome</keyword>
<keyword evidence="3" id="KW-0812">Transmembrane</keyword>
<evidence type="ECO:0000256" key="2">
    <source>
        <dbReference type="SAM" id="MobiDB-lite"/>
    </source>
</evidence>
<evidence type="ECO:0000313" key="6">
    <source>
        <dbReference type="Proteomes" id="UP000033572"/>
    </source>
</evidence>
<feature type="transmembrane region" description="Helical" evidence="3">
    <location>
        <begin position="107"/>
        <end position="130"/>
    </location>
</feature>
<dbReference type="KEGG" id="mfol:DXT68_01115"/>
<evidence type="ECO:0000313" key="5">
    <source>
        <dbReference type="EMBL" id="KJL26042.1"/>
    </source>
</evidence>
<name>A0A0F0KYS5_9MICO</name>